<dbReference type="Proteomes" id="UP001303473">
    <property type="component" value="Unassembled WGS sequence"/>
</dbReference>
<gene>
    <name evidence="2" type="ORF">QBC46DRAFT_358449</name>
</gene>
<dbReference type="InterPro" id="IPR010730">
    <property type="entry name" value="HET"/>
</dbReference>
<dbReference type="PANTHER" id="PTHR33112:SF16">
    <property type="entry name" value="HETEROKARYON INCOMPATIBILITY DOMAIN-CONTAINING PROTEIN"/>
    <property type="match status" value="1"/>
</dbReference>
<comment type="caution">
    <text evidence="2">The sequence shown here is derived from an EMBL/GenBank/DDBJ whole genome shotgun (WGS) entry which is preliminary data.</text>
</comment>
<sequence>MTCVCDRFCSSFANVSAFQKLASGETLSLDVEAALFKQWAAEDGCPLARLLNQGVFKRGITVSELPKTIQDAIYVTRNLGVRYLWVDALCILQDSDVDKSVQIGLMPEIYKHAVVTIVASSARNCHQGFLKERADLKRLHVDDFALLDLRASNDGGHEIVGSVWLFPPPRSRPEPIDLRAWTLQESVLSRRSLSYGVEQIAWQCLTEAHSDLGMRDAATEENERVPHARSLRHLMINNQAEVTVGEDSDLATGHQQRRRQDHQTLLARSDNQIYSKGTRHRIRYAAGILWNCA</sequence>
<reference evidence="3" key="1">
    <citation type="journal article" date="2023" name="Mol. Phylogenet. Evol.">
        <title>Genome-scale phylogeny and comparative genomics of the fungal order Sordariales.</title>
        <authorList>
            <person name="Hensen N."/>
            <person name="Bonometti L."/>
            <person name="Westerberg I."/>
            <person name="Brannstrom I.O."/>
            <person name="Guillou S."/>
            <person name="Cros-Aarteil S."/>
            <person name="Calhoun S."/>
            <person name="Haridas S."/>
            <person name="Kuo A."/>
            <person name="Mondo S."/>
            <person name="Pangilinan J."/>
            <person name="Riley R."/>
            <person name="LaButti K."/>
            <person name="Andreopoulos B."/>
            <person name="Lipzen A."/>
            <person name="Chen C."/>
            <person name="Yan M."/>
            <person name="Daum C."/>
            <person name="Ng V."/>
            <person name="Clum A."/>
            <person name="Steindorff A."/>
            <person name="Ohm R.A."/>
            <person name="Martin F."/>
            <person name="Silar P."/>
            <person name="Natvig D.O."/>
            <person name="Lalanne C."/>
            <person name="Gautier V."/>
            <person name="Ament-Velasquez S.L."/>
            <person name="Kruys A."/>
            <person name="Hutchinson M.I."/>
            <person name="Powell A.J."/>
            <person name="Barry K."/>
            <person name="Miller A.N."/>
            <person name="Grigoriev I.V."/>
            <person name="Debuchy R."/>
            <person name="Gladieux P."/>
            <person name="Hiltunen Thoren M."/>
            <person name="Johannesson H."/>
        </authorList>
    </citation>
    <scope>NUCLEOTIDE SEQUENCE [LARGE SCALE GENOMIC DNA]</scope>
    <source>
        <strain evidence="3">CBS 340.73</strain>
    </source>
</reference>
<proteinExistence type="predicted"/>
<dbReference type="Pfam" id="PF06985">
    <property type="entry name" value="HET"/>
    <property type="match status" value="1"/>
</dbReference>
<name>A0AAN6MZ51_9PEZI</name>
<dbReference type="AlphaFoldDB" id="A0AAN6MZ51"/>
<evidence type="ECO:0000259" key="1">
    <source>
        <dbReference type="Pfam" id="PF06985"/>
    </source>
</evidence>
<accession>A0AAN6MZ51</accession>
<dbReference type="PANTHER" id="PTHR33112">
    <property type="entry name" value="DOMAIN PROTEIN, PUTATIVE-RELATED"/>
    <property type="match status" value="1"/>
</dbReference>
<feature type="domain" description="Heterokaryon incompatibility" evidence="1">
    <location>
        <begin position="58"/>
        <end position="185"/>
    </location>
</feature>
<keyword evidence="3" id="KW-1185">Reference proteome</keyword>
<dbReference type="EMBL" id="MU853935">
    <property type="protein sequence ID" value="KAK3935203.1"/>
    <property type="molecule type" value="Genomic_DNA"/>
</dbReference>
<protein>
    <submittedName>
        <fullName evidence="2">Heterokaryon incompatibility protein-domain-containing protein</fullName>
    </submittedName>
</protein>
<evidence type="ECO:0000313" key="2">
    <source>
        <dbReference type="EMBL" id="KAK3935203.1"/>
    </source>
</evidence>
<organism evidence="2 3">
    <name type="scientific">Diplogelasinospora grovesii</name>
    <dbReference type="NCBI Taxonomy" id="303347"/>
    <lineage>
        <taxon>Eukaryota</taxon>
        <taxon>Fungi</taxon>
        <taxon>Dikarya</taxon>
        <taxon>Ascomycota</taxon>
        <taxon>Pezizomycotina</taxon>
        <taxon>Sordariomycetes</taxon>
        <taxon>Sordariomycetidae</taxon>
        <taxon>Sordariales</taxon>
        <taxon>Diplogelasinosporaceae</taxon>
        <taxon>Diplogelasinospora</taxon>
    </lineage>
</organism>
<evidence type="ECO:0000313" key="3">
    <source>
        <dbReference type="Proteomes" id="UP001303473"/>
    </source>
</evidence>